<dbReference type="Pfam" id="PF03929">
    <property type="entry name" value="PepSY_TM"/>
    <property type="match status" value="1"/>
</dbReference>
<dbReference type="InterPro" id="IPR005625">
    <property type="entry name" value="PepSY-ass_TM"/>
</dbReference>
<feature type="transmembrane region" description="Helical" evidence="1">
    <location>
        <begin position="422"/>
        <end position="448"/>
    </location>
</feature>
<organism evidence="2 3">
    <name type="scientific">Actomonas aquatica</name>
    <dbReference type="NCBI Taxonomy" id="2866162"/>
    <lineage>
        <taxon>Bacteria</taxon>
        <taxon>Pseudomonadati</taxon>
        <taxon>Verrucomicrobiota</taxon>
        <taxon>Opitutia</taxon>
        <taxon>Opitutales</taxon>
        <taxon>Opitutaceae</taxon>
        <taxon>Actomonas</taxon>
    </lineage>
</organism>
<dbReference type="EMBL" id="CP139781">
    <property type="protein sequence ID" value="WRQ86899.1"/>
    <property type="molecule type" value="Genomic_DNA"/>
</dbReference>
<name>A0ABZ1C5L4_9BACT</name>
<keyword evidence="1" id="KW-0472">Membrane</keyword>
<keyword evidence="1" id="KW-0812">Transmembrane</keyword>
<reference evidence="2 3" key="2">
    <citation type="submission" date="2023-12" db="EMBL/GenBank/DDBJ databases">
        <title>Description of an unclassified Opitutus bacterium of Verrucomicrobiota.</title>
        <authorList>
            <person name="Zhang D.-F."/>
        </authorList>
    </citation>
    <scope>NUCLEOTIDE SEQUENCE [LARGE SCALE GENOMIC DNA]</scope>
    <source>
        <strain evidence="2 3">WL0086</strain>
    </source>
</reference>
<protein>
    <submittedName>
        <fullName evidence="2">PepSY domain-containing protein</fullName>
    </submittedName>
</protein>
<keyword evidence="3" id="KW-1185">Reference proteome</keyword>
<feature type="transmembrane region" description="Helical" evidence="1">
    <location>
        <begin position="234"/>
        <end position="252"/>
    </location>
</feature>
<sequence length="458" mass="50128">MPPSDRPTAARAAPRRARSWLAALYPAVWRWHFWAGLAVTPFLIIVSLTGALYVFKEELQVWSHAKAMTVSVPGDATPRPFSERVAAARATLGPEWEFSAFSRPVAPGRADEIIFESEGLPHPETSDDGAHEHEDEHEHAHRYVFVNPYTAEVQGQLDLEQSFFGIVLDLHRTLLGGAIGRYAVELATCWGIVSLLTGLLLWWPRGKEKLWGVWLPRLRKGGKLALRDLHTIPGLYLFGVALAIMVTGLLYTQVWGNAFFAGLYVGGQLPPAYVSPPHSTPLPDGAEPASIDTIVAEARTHYPFPAFFLAAPHEENGAWDLFGPTDTGDLEDGVVYVDATTGETLAVIHYDELSLGATTALMFYSIHTGSVFGLPTKILAVLACLVIIAMSVTGVWMWWRRRPAGTFGAPRKTRNEQVPKTIAATIVVLAILFPLVGLSLIVLGLASFARRKLRPASS</sequence>
<dbReference type="PANTHER" id="PTHR34219:SF1">
    <property type="entry name" value="PEPSY DOMAIN-CONTAINING PROTEIN"/>
    <property type="match status" value="1"/>
</dbReference>
<gene>
    <name evidence="2" type="ORF">K1X11_018965</name>
</gene>
<evidence type="ECO:0000313" key="3">
    <source>
        <dbReference type="Proteomes" id="UP000738431"/>
    </source>
</evidence>
<feature type="transmembrane region" description="Helical" evidence="1">
    <location>
        <begin position="31"/>
        <end position="55"/>
    </location>
</feature>
<feature type="transmembrane region" description="Helical" evidence="1">
    <location>
        <begin position="182"/>
        <end position="203"/>
    </location>
</feature>
<evidence type="ECO:0000313" key="2">
    <source>
        <dbReference type="EMBL" id="WRQ86899.1"/>
    </source>
</evidence>
<dbReference type="RefSeq" id="WP_221030734.1">
    <property type="nucleotide sequence ID" value="NZ_CP139781.1"/>
</dbReference>
<dbReference type="Proteomes" id="UP000738431">
    <property type="component" value="Chromosome"/>
</dbReference>
<reference evidence="2 3" key="1">
    <citation type="submission" date="2021-08" db="EMBL/GenBank/DDBJ databases">
        <authorList>
            <person name="Zhang D."/>
            <person name="Zhang A."/>
            <person name="Wang L."/>
        </authorList>
    </citation>
    <scope>NUCLEOTIDE SEQUENCE [LARGE SCALE GENOMIC DNA]</scope>
    <source>
        <strain evidence="2 3">WL0086</strain>
    </source>
</reference>
<evidence type="ECO:0000256" key="1">
    <source>
        <dbReference type="SAM" id="Phobius"/>
    </source>
</evidence>
<keyword evidence="1" id="KW-1133">Transmembrane helix</keyword>
<dbReference type="PANTHER" id="PTHR34219">
    <property type="entry name" value="IRON-REGULATED INNER MEMBRANE PROTEIN-RELATED"/>
    <property type="match status" value="1"/>
</dbReference>
<feature type="transmembrane region" description="Helical" evidence="1">
    <location>
        <begin position="378"/>
        <end position="399"/>
    </location>
</feature>
<proteinExistence type="predicted"/>
<accession>A0ABZ1C5L4</accession>